<dbReference type="Proteomes" id="UP000256964">
    <property type="component" value="Unassembled WGS sequence"/>
</dbReference>
<dbReference type="EMBL" id="KZ857388">
    <property type="protein sequence ID" value="RDX53000.1"/>
    <property type="molecule type" value="Genomic_DNA"/>
</dbReference>
<organism evidence="2 3">
    <name type="scientific">Lentinus brumalis</name>
    <dbReference type="NCBI Taxonomy" id="2498619"/>
    <lineage>
        <taxon>Eukaryota</taxon>
        <taxon>Fungi</taxon>
        <taxon>Dikarya</taxon>
        <taxon>Basidiomycota</taxon>
        <taxon>Agaricomycotina</taxon>
        <taxon>Agaricomycetes</taxon>
        <taxon>Polyporales</taxon>
        <taxon>Polyporaceae</taxon>
        <taxon>Lentinus</taxon>
    </lineage>
</organism>
<evidence type="ECO:0000313" key="3">
    <source>
        <dbReference type="Proteomes" id="UP000256964"/>
    </source>
</evidence>
<name>A0A371DKE4_9APHY</name>
<gene>
    <name evidence="2" type="ORF">OH76DRAFT_61518</name>
</gene>
<dbReference type="AlphaFoldDB" id="A0A371DKE4"/>
<reference evidence="2 3" key="1">
    <citation type="journal article" date="2018" name="Biotechnol. Biofuels">
        <title>Integrative visual omics of the white-rot fungus Polyporus brumalis exposes the biotechnological potential of its oxidative enzymes for delignifying raw plant biomass.</title>
        <authorList>
            <person name="Miyauchi S."/>
            <person name="Rancon A."/>
            <person name="Drula E."/>
            <person name="Hage H."/>
            <person name="Chaduli D."/>
            <person name="Favel A."/>
            <person name="Grisel S."/>
            <person name="Henrissat B."/>
            <person name="Herpoel-Gimbert I."/>
            <person name="Ruiz-Duenas F.J."/>
            <person name="Chevret D."/>
            <person name="Hainaut M."/>
            <person name="Lin J."/>
            <person name="Wang M."/>
            <person name="Pangilinan J."/>
            <person name="Lipzen A."/>
            <person name="Lesage-Meessen L."/>
            <person name="Navarro D."/>
            <person name="Riley R."/>
            <person name="Grigoriev I.V."/>
            <person name="Zhou S."/>
            <person name="Raouche S."/>
            <person name="Rosso M.N."/>
        </authorList>
    </citation>
    <scope>NUCLEOTIDE SEQUENCE [LARGE SCALE GENOMIC DNA]</scope>
    <source>
        <strain evidence="2 3">BRFM 1820</strain>
    </source>
</reference>
<evidence type="ECO:0000313" key="2">
    <source>
        <dbReference type="EMBL" id="RDX53000.1"/>
    </source>
</evidence>
<sequence>MPFACIREGVPWRVRRSTRTSELLVAGTRGRGLPCKAEVRAPRRECPEFGTRNVRVCRDTVLQQYCTKRSFAYLVRDCLSRRAPNTSLLRSKFAVCVHKQHRCLFAFAFAFAFNLLSCALRHAKYATGLRKHSVSLRSRTSGSRRAPSPPSSVRNDGATLTTRGRHKDDYYANAIDTPHARRESLD</sequence>
<feature type="region of interest" description="Disordered" evidence="1">
    <location>
        <begin position="136"/>
        <end position="186"/>
    </location>
</feature>
<proteinExistence type="predicted"/>
<evidence type="ECO:0000256" key="1">
    <source>
        <dbReference type="SAM" id="MobiDB-lite"/>
    </source>
</evidence>
<protein>
    <submittedName>
        <fullName evidence="2">Uncharacterized protein</fullName>
    </submittedName>
</protein>
<keyword evidence="3" id="KW-1185">Reference proteome</keyword>
<accession>A0A371DKE4</accession>
<feature type="compositionally biased region" description="Low complexity" evidence="1">
    <location>
        <begin position="137"/>
        <end position="154"/>
    </location>
</feature>